<accession>A0A6A4CFJ6</accession>
<dbReference type="PANTHER" id="PTHR23406">
    <property type="entry name" value="MALIC ENZYME-RELATED"/>
    <property type="match status" value="1"/>
</dbReference>
<dbReference type="PANTHER" id="PTHR23406:SF27">
    <property type="entry name" value="NAD-DEPENDENT MALIC ENZYME, MITOCHONDRIAL"/>
    <property type="match status" value="1"/>
</dbReference>
<dbReference type="EMBL" id="QXGE01001782">
    <property type="protein sequence ID" value="KAE9288320.1"/>
    <property type="molecule type" value="Genomic_DNA"/>
</dbReference>
<reference evidence="3 4" key="1">
    <citation type="submission" date="2018-08" db="EMBL/GenBank/DDBJ databases">
        <title>Genomic investigation of the strawberry pathogen Phytophthora fragariae indicates pathogenicity is determined by transcriptional variation in three key races.</title>
        <authorList>
            <person name="Adams T.M."/>
            <person name="Armitage A.D."/>
            <person name="Sobczyk M.K."/>
            <person name="Bates H.J."/>
            <person name="Dunwell J.M."/>
            <person name="Nellist C.F."/>
            <person name="Harrison R.J."/>
        </authorList>
    </citation>
    <scope>NUCLEOTIDE SEQUENCE [LARGE SCALE GENOMIC DNA]</scope>
    <source>
        <strain evidence="3 4">A4</strain>
        <strain evidence="2 5">SCRP245</strain>
    </source>
</reference>
<sequence>MDSEHILGLGDQGANRLVIPVGMLSLNTTCTGAPPLMRLPDVLDCGTNNEEYHADPFYIAEDFGNSMAFHLLRKYQNKLCTFNDDIQDTASVVHGDLPVAVPLPGKPISEQNFIFLGHRRSALQRLKLPYAHDAPEYPNLFETLDRIKTTALTGVCTITKAFNETGIWYQGSTDKHPRIVVPNVVALKHRIIAEVHNTNFGRNPGATART</sequence>
<dbReference type="InterPro" id="IPR046346">
    <property type="entry name" value="Aminoacid_DH-like_N_sf"/>
</dbReference>
<dbReference type="Proteomes" id="UP000437068">
    <property type="component" value="Unassembled WGS sequence"/>
</dbReference>
<dbReference type="InterPro" id="IPR012301">
    <property type="entry name" value="Malic_N_dom"/>
</dbReference>
<organism evidence="3 4">
    <name type="scientific">Phytophthora fragariae</name>
    <dbReference type="NCBI Taxonomy" id="53985"/>
    <lineage>
        <taxon>Eukaryota</taxon>
        <taxon>Sar</taxon>
        <taxon>Stramenopiles</taxon>
        <taxon>Oomycota</taxon>
        <taxon>Peronosporomycetes</taxon>
        <taxon>Peronosporales</taxon>
        <taxon>Peronosporaceae</taxon>
        <taxon>Phytophthora</taxon>
    </lineage>
</organism>
<dbReference type="GO" id="GO:0006108">
    <property type="term" value="P:malate metabolic process"/>
    <property type="evidence" value="ECO:0007669"/>
    <property type="project" value="TreeGrafter"/>
</dbReference>
<dbReference type="InterPro" id="IPR036291">
    <property type="entry name" value="NAD(P)-bd_dom_sf"/>
</dbReference>
<evidence type="ECO:0000313" key="3">
    <source>
        <dbReference type="EMBL" id="KAE9288320.1"/>
    </source>
</evidence>
<dbReference type="GO" id="GO:0005739">
    <property type="term" value="C:mitochondrion"/>
    <property type="evidence" value="ECO:0007669"/>
    <property type="project" value="TreeGrafter"/>
</dbReference>
<dbReference type="AlphaFoldDB" id="A0A6A4CFJ6"/>
<proteinExistence type="predicted"/>
<dbReference type="Pfam" id="PF00390">
    <property type="entry name" value="malic"/>
    <property type="match status" value="1"/>
</dbReference>
<name>A0A6A4CFJ6_9STRA</name>
<evidence type="ECO:0000313" key="2">
    <source>
        <dbReference type="EMBL" id="KAE8977083.1"/>
    </source>
</evidence>
<comment type="caution">
    <text evidence="3">The sequence shown here is derived from an EMBL/GenBank/DDBJ whole genome shotgun (WGS) entry which is preliminary data.</text>
</comment>
<evidence type="ECO:0000313" key="4">
    <source>
        <dbReference type="Proteomes" id="UP000437068"/>
    </source>
</evidence>
<protein>
    <recommendedName>
        <fullName evidence="1">Malic enzyme N-terminal domain-containing protein</fullName>
    </recommendedName>
</protein>
<dbReference type="GO" id="GO:0004473">
    <property type="term" value="F:malate dehydrogenase (decarboxylating) (NADP+) activity"/>
    <property type="evidence" value="ECO:0007669"/>
    <property type="project" value="TreeGrafter"/>
</dbReference>
<evidence type="ECO:0000313" key="5">
    <source>
        <dbReference type="Proteomes" id="UP000460718"/>
    </source>
</evidence>
<dbReference type="Gene3D" id="3.40.50.10380">
    <property type="entry name" value="Malic enzyme, N-terminal domain"/>
    <property type="match status" value="2"/>
</dbReference>
<dbReference type="EMBL" id="QXFW01002596">
    <property type="protein sequence ID" value="KAE8977083.1"/>
    <property type="molecule type" value="Genomic_DNA"/>
</dbReference>
<dbReference type="SUPFAM" id="SSF53223">
    <property type="entry name" value="Aminoacid dehydrogenase-like, N-terminal domain"/>
    <property type="match status" value="1"/>
</dbReference>
<gene>
    <name evidence="3" type="ORF">PF001_g20574</name>
    <name evidence="2" type="ORF">PF011_g23795</name>
</gene>
<dbReference type="SUPFAM" id="SSF51735">
    <property type="entry name" value="NAD(P)-binding Rossmann-fold domains"/>
    <property type="match status" value="1"/>
</dbReference>
<dbReference type="Proteomes" id="UP000460718">
    <property type="component" value="Unassembled WGS sequence"/>
</dbReference>
<feature type="domain" description="Malic enzyme N-terminal" evidence="1">
    <location>
        <begin position="2"/>
        <end position="59"/>
    </location>
</feature>
<evidence type="ECO:0000259" key="1">
    <source>
        <dbReference type="Pfam" id="PF00390"/>
    </source>
</evidence>
<dbReference type="InterPro" id="IPR037062">
    <property type="entry name" value="Malic_N_dom_sf"/>
</dbReference>